<keyword evidence="1" id="KW-1133">Transmembrane helix</keyword>
<reference evidence="3" key="1">
    <citation type="submission" date="2017-08" db="EMBL/GenBank/DDBJ databases">
        <title>Mesorhizobium wenxinae sp. nov., a novel rhizobial species isolated from root nodules of chickpea (Cicer arietinum L.).</title>
        <authorList>
            <person name="Zhang J."/>
        </authorList>
    </citation>
    <scope>NUCLEOTIDE SEQUENCE [LARGE SCALE GENOMIC DNA]</scope>
    <source>
        <strain evidence="3">USDA 3392</strain>
    </source>
</reference>
<comment type="caution">
    <text evidence="2">The sequence shown here is derived from an EMBL/GenBank/DDBJ whole genome shotgun (WGS) entry which is preliminary data.</text>
</comment>
<proteinExistence type="predicted"/>
<accession>A0AB36R0K5</accession>
<dbReference type="AlphaFoldDB" id="A0AB36R0K5"/>
<evidence type="ECO:0000256" key="1">
    <source>
        <dbReference type="SAM" id="Phobius"/>
    </source>
</evidence>
<evidence type="ECO:0000313" key="2">
    <source>
        <dbReference type="EMBL" id="PAP98170.1"/>
    </source>
</evidence>
<organism evidence="2 3">
    <name type="scientific">Mesorhizobium mediterraneum</name>
    <dbReference type="NCBI Taxonomy" id="43617"/>
    <lineage>
        <taxon>Bacteria</taxon>
        <taxon>Pseudomonadati</taxon>
        <taxon>Pseudomonadota</taxon>
        <taxon>Alphaproteobacteria</taxon>
        <taxon>Hyphomicrobiales</taxon>
        <taxon>Phyllobacteriaceae</taxon>
        <taxon>Mesorhizobium</taxon>
    </lineage>
</organism>
<name>A0AB36R0K5_9HYPH</name>
<keyword evidence="1" id="KW-0472">Membrane</keyword>
<gene>
    <name evidence="2" type="ORF">CIT25_30850</name>
</gene>
<dbReference type="Proteomes" id="UP000216215">
    <property type="component" value="Unassembled WGS sequence"/>
</dbReference>
<protein>
    <submittedName>
        <fullName evidence="2">Uncharacterized protein</fullName>
    </submittedName>
</protein>
<dbReference type="EMBL" id="NPKI01000046">
    <property type="protein sequence ID" value="PAP98170.1"/>
    <property type="molecule type" value="Genomic_DNA"/>
</dbReference>
<feature type="transmembrane region" description="Helical" evidence="1">
    <location>
        <begin position="54"/>
        <end position="72"/>
    </location>
</feature>
<sequence>MQKTCRGCGQPLLPVPIRGEGAGRRMRGGTDIDNWSVERQFCLQRLSRGMNGPVLLMTYMHAMFGLPLFFSIG</sequence>
<keyword evidence="3" id="KW-1185">Reference proteome</keyword>
<evidence type="ECO:0000313" key="3">
    <source>
        <dbReference type="Proteomes" id="UP000216215"/>
    </source>
</evidence>
<keyword evidence="1" id="KW-0812">Transmembrane</keyword>